<evidence type="ECO:0000256" key="1">
    <source>
        <dbReference type="ARBA" id="ARBA00004123"/>
    </source>
</evidence>
<dbReference type="Pfam" id="PF13191">
    <property type="entry name" value="AAA_16"/>
    <property type="match status" value="1"/>
</dbReference>
<dbReference type="GO" id="GO:0003688">
    <property type="term" value="F:DNA replication origin binding"/>
    <property type="evidence" value="ECO:0007669"/>
    <property type="project" value="TreeGrafter"/>
</dbReference>
<feature type="compositionally biased region" description="Polar residues" evidence="6">
    <location>
        <begin position="251"/>
        <end position="260"/>
    </location>
</feature>
<name>A0A9P7GKT5_9AGAR</name>
<dbReference type="Proteomes" id="UP000717328">
    <property type="component" value="Unassembled WGS sequence"/>
</dbReference>
<evidence type="ECO:0000259" key="8">
    <source>
        <dbReference type="Pfam" id="PF14629"/>
    </source>
</evidence>
<evidence type="ECO:0000256" key="6">
    <source>
        <dbReference type="SAM" id="MobiDB-lite"/>
    </source>
</evidence>
<feature type="compositionally biased region" description="Basic residues" evidence="6">
    <location>
        <begin position="47"/>
        <end position="58"/>
    </location>
</feature>
<evidence type="ECO:0000256" key="3">
    <source>
        <dbReference type="ARBA" id="ARBA00022705"/>
    </source>
</evidence>
<keyword evidence="5" id="KW-0539">Nucleus</keyword>
<dbReference type="EMBL" id="JABCKI010000125">
    <property type="protein sequence ID" value="KAG5652457.1"/>
    <property type="molecule type" value="Genomic_DNA"/>
</dbReference>
<keyword evidence="4" id="KW-0238">DNA-binding</keyword>
<feature type="compositionally biased region" description="Polar residues" evidence="6">
    <location>
        <begin position="59"/>
        <end position="68"/>
    </location>
</feature>
<evidence type="ECO:0000256" key="2">
    <source>
        <dbReference type="ARBA" id="ARBA00005334"/>
    </source>
</evidence>
<dbReference type="GO" id="GO:0005664">
    <property type="term" value="C:nuclear origin of replication recognition complex"/>
    <property type="evidence" value="ECO:0007669"/>
    <property type="project" value="TreeGrafter"/>
</dbReference>
<feature type="compositionally biased region" description="Acidic residues" evidence="6">
    <location>
        <begin position="73"/>
        <end position="84"/>
    </location>
</feature>
<feature type="compositionally biased region" description="Low complexity" evidence="6">
    <location>
        <begin position="335"/>
        <end position="348"/>
    </location>
</feature>
<reference evidence="9" key="2">
    <citation type="submission" date="2021-10" db="EMBL/GenBank/DDBJ databases">
        <title>Phylogenomics reveals ancestral predisposition of the termite-cultivated fungus Termitomyces towards a domesticated lifestyle.</title>
        <authorList>
            <person name="Auxier B."/>
            <person name="Grum-Grzhimaylo A."/>
            <person name="Cardenas M.E."/>
            <person name="Lodge J.D."/>
            <person name="Laessoe T."/>
            <person name="Pedersen O."/>
            <person name="Smith M.E."/>
            <person name="Kuyper T.W."/>
            <person name="Franco-Molano E.A."/>
            <person name="Baroni T.J."/>
            <person name="Aanen D.K."/>
        </authorList>
    </citation>
    <scope>NUCLEOTIDE SEQUENCE</scope>
    <source>
        <strain evidence="9">D49</strain>
    </source>
</reference>
<dbReference type="OrthoDB" id="343623at2759"/>
<organism evidence="9 10">
    <name type="scientific">Sphagnurus paluster</name>
    <dbReference type="NCBI Taxonomy" id="117069"/>
    <lineage>
        <taxon>Eukaryota</taxon>
        <taxon>Fungi</taxon>
        <taxon>Dikarya</taxon>
        <taxon>Basidiomycota</taxon>
        <taxon>Agaricomycotina</taxon>
        <taxon>Agaricomycetes</taxon>
        <taxon>Agaricomycetidae</taxon>
        <taxon>Agaricales</taxon>
        <taxon>Tricholomatineae</taxon>
        <taxon>Lyophyllaceae</taxon>
        <taxon>Sphagnurus</taxon>
    </lineage>
</organism>
<evidence type="ECO:0000256" key="5">
    <source>
        <dbReference type="ARBA" id="ARBA00023242"/>
    </source>
</evidence>
<evidence type="ECO:0000313" key="10">
    <source>
        <dbReference type="Proteomes" id="UP000717328"/>
    </source>
</evidence>
<gene>
    <name evidence="9" type="ORF">H0H81_004953</name>
</gene>
<feature type="compositionally biased region" description="Basic residues" evidence="6">
    <location>
        <begin position="217"/>
        <end position="228"/>
    </location>
</feature>
<feature type="domain" description="Orc1-like AAA ATPase" evidence="7">
    <location>
        <begin position="402"/>
        <end position="560"/>
    </location>
</feature>
<comment type="caution">
    <text evidence="9">The sequence shown here is derived from an EMBL/GenBank/DDBJ whole genome shotgun (WGS) entry which is preliminary data.</text>
</comment>
<sequence>MPPKRKAADSLLGESPSKRTARSTRSSIENPFNPGISSTSATTTPRRVTKTYGRRSTARRVTQSLNSLKENEDHEEDGSDDEIDLLSPTEHMNKPITKPLTDAPDTPTNSPTKRTKSAKNLEIANMISPQQSRLPQVRPSLRSPAKGKAKGTVAEVQSDTEESYTGVARVTRSSAAAASDTATPSKPTPSPNKKHLTATENANIDSRSLPFQELTRRARKTPSPRKRPQSVVHDTERLQQQKVIQPIANVPTASGTSSVAVKQFPRPDKAQISTPTPLKLDSVLMSIRQKSVKVAASSNLLPRSKDSSTSPPTSPSPSGLLSTAFPKSPAVQQNPVTPHTSPSKTKPTLFSSPSRPPRTLPQRLYGCLNAQKRAIICALQNLPNIEQLEAEEEQTTNSTASQQLINLLKGTITRGEGNSCLVLGPKGSGKSRLVEQCILNFSGVNPIVIRLSGWTQYTDRLAMREIAYQLGQQTGTPFVLPSDDTTADEVAGHDTEEANPFLDAPTSSKVSLPPSSHLPTLISVLPTLNRPTIVVLDGFDLFALHPRQSLLYCLLDTTQSCRAAAGTKGLAVIGITSRIDTITALEKRVKSRFSGRMLRTAHPRTLQVWQDITRTVLSSDIVDYTGHLSEEDVIEWQSLWDAVVDQFWGDHTVQTILNETFSVTRDIRMLTRMLLTAVVHLSPTCPSFSASQFASAAIAQRARPRFPLLHTLPYPAVCLLIASIHADTSGQSNFTFEMLHEYFRDQVRASTSAPVQVNGGSIGMVRCSRAILMASFETLVSAKVFVAIAAYTPSVAKEFVKYRSVVDREEVKKAVDKMSQVNLKKWLTKAQ</sequence>
<comment type="subcellular location">
    <subcellularLocation>
        <location evidence="1">Nucleus</location>
    </subcellularLocation>
</comment>
<evidence type="ECO:0008006" key="11">
    <source>
        <dbReference type="Google" id="ProtNLM"/>
    </source>
</evidence>
<dbReference type="Gene3D" id="3.40.50.300">
    <property type="entry name" value="P-loop containing nucleotide triphosphate hydrolases"/>
    <property type="match status" value="1"/>
</dbReference>
<keyword evidence="3" id="KW-0235">DNA replication</keyword>
<accession>A0A9P7GKT5</accession>
<evidence type="ECO:0000259" key="7">
    <source>
        <dbReference type="Pfam" id="PF13191"/>
    </source>
</evidence>
<dbReference type="Pfam" id="PF14629">
    <property type="entry name" value="ORC4_C"/>
    <property type="match status" value="1"/>
</dbReference>
<dbReference type="PANTHER" id="PTHR12087">
    <property type="entry name" value="ORIGIN RECOGNITION COMPLEX SUBUNIT 4"/>
    <property type="match status" value="1"/>
</dbReference>
<feature type="compositionally biased region" description="Low complexity" evidence="6">
    <location>
        <begin position="171"/>
        <end position="185"/>
    </location>
</feature>
<feature type="region of interest" description="Disordered" evidence="6">
    <location>
        <begin position="1"/>
        <end position="275"/>
    </location>
</feature>
<evidence type="ECO:0000256" key="4">
    <source>
        <dbReference type="ARBA" id="ARBA00023125"/>
    </source>
</evidence>
<feature type="region of interest" description="Disordered" evidence="6">
    <location>
        <begin position="297"/>
        <end position="362"/>
    </location>
</feature>
<feature type="domain" description="Origin recognition complex subunit 4 C-terminal" evidence="8">
    <location>
        <begin position="633"/>
        <end position="815"/>
    </location>
</feature>
<dbReference type="GO" id="GO:0006270">
    <property type="term" value="P:DNA replication initiation"/>
    <property type="evidence" value="ECO:0007669"/>
    <property type="project" value="TreeGrafter"/>
</dbReference>
<feature type="compositionally biased region" description="Polar residues" evidence="6">
    <location>
        <begin position="23"/>
        <end position="46"/>
    </location>
</feature>
<evidence type="ECO:0000313" key="9">
    <source>
        <dbReference type="EMBL" id="KAG5652457.1"/>
    </source>
</evidence>
<keyword evidence="10" id="KW-1185">Reference proteome</keyword>
<dbReference type="InterPro" id="IPR032705">
    <property type="entry name" value="ORC4_C"/>
</dbReference>
<dbReference type="InterPro" id="IPR016527">
    <property type="entry name" value="ORC4"/>
</dbReference>
<dbReference type="AlphaFoldDB" id="A0A9P7GKT5"/>
<dbReference type="InterPro" id="IPR041664">
    <property type="entry name" value="AAA_16"/>
</dbReference>
<protein>
    <recommendedName>
        <fullName evidence="11">Origin recognition complex subunit 4</fullName>
    </recommendedName>
</protein>
<dbReference type="PANTHER" id="PTHR12087:SF0">
    <property type="entry name" value="ORIGIN RECOGNITION COMPLEX SUBUNIT 4"/>
    <property type="match status" value="1"/>
</dbReference>
<reference evidence="9" key="1">
    <citation type="submission" date="2021-02" db="EMBL/GenBank/DDBJ databases">
        <authorList>
            <person name="Nieuwenhuis M."/>
            <person name="Van De Peppel L.J.J."/>
        </authorList>
    </citation>
    <scope>NUCLEOTIDE SEQUENCE</scope>
    <source>
        <strain evidence="9">D49</strain>
    </source>
</reference>
<comment type="similarity">
    <text evidence="2">Belongs to the ORC4 family.</text>
</comment>
<dbReference type="SUPFAM" id="SSF52540">
    <property type="entry name" value="P-loop containing nucleoside triphosphate hydrolases"/>
    <property type="match status" value="1"/>
</dbReference>
<dbReference type="InterPro" id="IPR027417">
    <property type="entry name" value="P-loop_NTPase"/>
</dbReference>
<proteinExistence type="inferred from homology"/>